<organism evidence="1 2">
    <name type="scientific">Trichothecium roseum</name>
    <dbReference type="NCBI Taxonomy" id="47278"/>
    <lineage>
        <taxon>Eukaryota</taxon>
        <taxon>Fungi</taxon>
        <taxon>Dikarya</taxon>
        <taxon>Ascomycota</taxon>
        <taxon>Pezizomycotina</taxon>
        <taxon>Sordariomycetes</taxon>
        <taxon>Hypocreomycetidae</taxon>
        <taxon>Hypocreales</taxon>
        <taxon>Hypocreales incertae sedis</taxon>
        <taxon>Trichothecium</taxon>
    </lineage>
</organism>
<comment type="caution">
    <text evidence="1">The sequence shown here is derived from an EMBL/GenBank/DDBJ whole genome shotgun (WGS) entry which is preliminary data.</text>
</comment>
<keyword evidence="2" id="KW-1185">Reference proteome</keyword>
<name>A0ACC0VAQ9_9HYPO</name>
<reference evidence="1" key="1">
    <citation type="submission" date="2022-10" db="EMBL/GenBank/DDBJ databases">
        <title>Complete Genome of Trichothecium roseum strain YXFP-22015, a Plant Pathogen Isolated from Citrus.</title>
        <authorList>
            <person name="Wang Y."/>
            <person name="Zhu L."/>
        </authorList>
    </citation>
    <scope>NUCLEOTIDE SEQUENCE</scope>
    <source>
        <strain evidence="1">YXFP-22015</strain>
    </source>
</reference>
<evidence type="ECO:0000313" key="2">
    <source>
        <dbReference type="Proteomes" id="UP001163324"/>
    </source>
</evidence>
<sequence length="1076" mass="117980">MAGELVKIPEPPGWPLIHNMLDLDTQFSLGSLLGLAEKYGDIYRLRFPGGHTSLHVCSQALVDEVFDEKRFQKNVSKVLNQVRNGVGDGLFTAYKDEENWGIAHRVLMPAFGPMSIRNMFEGMHDIASQLTLKWARSGPDHRIMVTDDFTRLTLDTLALCSMNYRFNSYYSSEMHPFIEAMGDFLTESGSRPFRLPLPGVAYRGRDAKYQSDIDVMRQTAKGVLEARKISGETHNDLLDAMLKGRDPKTGKKMTDDSIMDNLITFLIAGHETTSGLLSFAFCQLLKHPETYQKAQREVDSVVGTGPITVHHMSKLPYISAVLRETLRLNATIPAIAVEAIEDTVVGGKYSISKGETIFALLAKSHLDPKVFGDDVEEFKPDRMLDEAFEKRNLEFPNNWKPFGNGMRACIGRPFAWQEAILVMAMLLQNFNFAPDPGYVLSLKQTLTVKPKDFYMRAILRDGLTPYALEKRLAGQPVADKTSQAKEAAAAATEEKGGDGPGGKPITILYGSNSGTCEALAQRIASDAPSHGFPSPKVDTLDSAQGRLPTDRPVVIVTASYEGEPPDNAAQFVAWLQGAAADSLKDVSYAVFGCGNKEWTQTFHRVPKMVDAQMEKLGATRSVEIGLADAGSSDVWSDFETWEDNKLWPSLKKQFSVGDDDGSNKEPRKASAGMNVKISTPRSQTLRQDVKPATVVEARTLTSADATDAKRHLEISLPEGMKYKAGDYLAVLPINPPASVRRAMRRFGLAVDAHLEITTTASGTTTLPVDRSVPASDVLGSYVELSQPATKRNINILAEYADNEATKAELLSLAEDKFEAEVRDKRLSVLDALERFADVELPIAVFLSMMPPMRIRQYSISSSPLWNPGHVTISFSVLNAPALSGIGAHVGVATSYLESLSKGDTLHVATRPSHSAFSAPPDPETTPVIYIAAGSGLAPFRGFIQERAEMISAGGRPKLAPALLFFGCRSPDQDDLYREEMDAWEAAGAVEVVRAYSRAPERSGGCAHVDDAVWANRERCSELWQQGAKVYVCGSKGVGQAAQEAVLKIGSENGDSERVKEWFDGLRNTRYVTDIFD</sequence>
<proteinExistence type="predicted"/>
<dbReference type="EMBL" id="CM047940">
    <property type="protein sequence ID" value="KAI9903496.1"/>
    <property type="molecule type" value="Genomic_DNA"/>
</dbReference>
<evidence type="ECO:0000313" key="1">
    <source>
        <dbReference type="EMBL" id="KAI9903496.1"/>
    </source>
</evidence>
<gene>
    <name evidence="1" type="ORF">N3K66_000025</name>
</gene>
<protein>
    <submittedName>
        <fullName evidence="1">Uncharacterized protein</fullName>
    </submittedName>
</protein>
<dbReference type="Proteomes" id="UP001163324">
    <property type="component" value="Chromosome 1"/>
</dbReference>
<accession>A0ACC0VAQ9</accession>